<feature type="compositionally biased region" description="Polar residues" evidence="1">
    <location>
        <begin position="181"/>
        <end position="204"/>
    </location>
</feature>
<gene>
    <name evidence="2" type="ORF">BXZ70DRAFT_928027</name>
</gene>
<dbReference type="EMBL" id="JAEVFJ010000008">
    <property type="protein sequence ID" value="KAH8103081.1"/>
    <property type="molecule type" value="Genomic_DNA"/>
</dbReference>
<evidence type="ECO:0000313" key="3">
    <source>
        <dbReference type="Proteomes" id="UP000813824"/>
    </source>
</evidence>
<dbReference type="Proteomes" id="UP000813824">
    <property type="component" value="Unassembled WGS sequence"/>
</dbReference>
<organism evidence="2 3">
    <name type="scientific">Cristinia sonorae</name>
    <dbReference type="NCBI Taxonomy" id="1940300"/>
    <lineage>
        <taxon>Eukaryota</taxon>
        <taxon>Fungi</taxon>
        <taxon>Dikarya</taxon>
        <taxon>Basidiomycota</taxon>
        <taxon>Agaricomycotina</taxon>
        <taxon>Agaricomycetes</taxon>
        <taxon>Agaricomycetidae</taxon>
        <taxon>Agaricales</taxon>
        <taxon>Pleurotineae</taxon>
        <taxon>Stephanosporaceae</taxon>
        <taxon>Cristinia</taxon>
    </lineage>
</organism>
<dbReference type="OrthoDB" id="2590620at2759"/>
<evidence type="ECO:0000256" key="1">
    <source>
        <dbReference type="SAM" id="MobiDB-lite"/>
    </source>
</evidence>
<feature type="region of interest" description="Disordered" evidence="1">
    <location>
        <begin position="1"/>
        <end position="53"/>
    </location>
</feature>
<protein>
    <submittedName>
        <fullName evidence="2">Uncharacterized protein</fullName>
    </submittedName>
</protein>
<dbReference type="AlphaFoldDB" id="A0A8K0UUY0"/>
<keyword evidence="3" id="KW-1185">Reference proteome</keyword>
<name>A0A8K0UUY0_9AGAR</name>
<feature type="compositionally biased region" description="Basic and acidic residues" evidence="1">
    <location>
        <begin position="8"/>
        <end position="20"/>
    </location>
</feature>
<reference evidence="2" key="1">
    <citation type="journal article" date="2021" name="New Phytol.">
        <title>Evolutionary innovations through gain and loss of genes in the ectomycorrhizal Boletales.</title>
        <authorList>
            <person name="Wu G."/>
            <person name="Miyauchi S."/>
            <person name="Morin E."/>
            <person name="Kuo A."/>
            <person name="Drula E."/>
            <person name="Varga T."/>
            <person name="Kohler A."/>
            <person name="Feng B."/>
            <person name="Cao Y."/>
            <person name="Lipzen A."/>
            <person name="Daum C."/>
            <person name="Hundley H."/>
            <person name="Pangilinan J."/>
            <person name="Johnson J."/>
            <person name="Barry K."/>
            <person name="LaButti K."/>
            <person name="Ng V."/>
            <person name="Ahrendt S."/>
            <person name="Min B."/>
            <person name="Choi I.G."/>
            <person name="Park H."/>
            <person name="Plett J.M."/>
            <person name="Magnuson J."/>
            <person name="Spatafora J.W."/>
            <person name="Nagy L.G."/>
            <person name="Henrissat B."/>
            <person name="Grigoriev I.V."/>
            <person name="Yang Z.L."/>
            <person name="Xu J."/>
            <person name="Martin F.M."/>
        </authorList>
    </citation>
    <scope>NUCLEOTIDE SEQUENCE</scope>
    <source>
        <strain evidence="2">KKN 215</strain>
    </source>
</reference>
<evidence type="ECO:0000313" key="2">
    <source>
        <dbReference type="EMBL" id="KAH8103081.1"/>
    </source>
</evidence>
<proteinExistence type="predicted"/>
<comment type="caution">
    <text evidence="2">The sequence shown here is derived from an EMBL/GenBank/DDBJ whole genome shotgun (WGS) entry which is preliminary data.</text>
</comment>
<sequence>MPLFSHKHKEDRAMDRDVHDKHNRNTLTGPGNHANPTAPGITGPTATTHPAGAAGVGSAGAAYGGTQGYNTDLGVNQHQQPYGINSTDPNIVPTNHFNSGQNSGGGSRMAGKMEHAVGTLVGSESLKVKGMQKEQEAQAFKMQSAEIAEAERLEKEAMLRRERAVQHGAHPHNKPLGGAQGLTNNQGLNPTQDLNQPNTRNPGLSGQGGPIY</sequence>
<feature type="region of interest" description="Disordered" evidence="1">
    <location>
        <begin position="163"/>
        <end position="212"/>
    </location>
</feature>
<feature type="compositionally biased region" description="Low complexity" evidence="1">
    <location>
        <begin position="36"/>
        <end position="53"/>
    </location>
</feature>
<accession>A0A8K0UUY0</accession>